<evidence type="ECO:0000313" key="3">
    <source>
        <dbReference type="Proteomes" id="UP000236488"/>
    </source>
</evidence>
<organism evidence="2 3">
    <name type="scientific">Rubneribacter badeniensis</name>
    <dbReference type="NCBI Taxonomy" id="2070688"/>
    <lineage>
        <taxon>Bacteria</taxon>
        <taxon>Bacillati</taxon>
        <taxon>Actinomycetota</taxon>
        <taxon>Coriobacteriia</taxon>
        <taxon>Eggerthellales</taxon>
        <taxon>Eggerthellaceae</taxon>
        <taxon>Rubneribacter</taxon>
    </lineage>
</organism>
<dbReference type="Proteomes" id="UP000236488">
    <property type="component" value="Unassembled WGS sequence"/>
</dbReference>
<dbReference type="InterPro" id="IPR050289">
    <property type="entry name" value="TorD/DmsD_chaperones"/>
</dbReference>
<protein>
    <recommendedName>
        <fullName evidence="4">Molecular chaperone TorD</fullName>
    </recommendedName>
</protein>
<name>A0A2K2U2K2_9ACTN</name>
<reference evidence="2 3" key="1">
    <citation type="journal article" date="2018" name="Int. J. Syst. Evol. Microbiol.">
        <title>Rubneribacter badeniensis gen. nov., sp. nov. and Enteroscipio rubneri gen. nov., sp. nov., new members of the Eggerthellaceae isolated from human faeces.</title>
        <authorList>
            <person name="Danylec N."/>
            <person name="Gobl A."/>
            <person name="Stoll D.A."/>
            <person name="Hetzer B."/>
            <person name="Kulling S.E."/>
            <person name="Huch M."/>
        </authorList>
    </citation>
    <scope>NUCLEOTIDE SEQUENCE [LARGE SCALE GENOMIC DNA]</scope>
    <source>
        <strain evidence="2 3">ResAG-85</strain>
    </source>
</reference>
<dbReference type="InterPro" id="IPR020945">
    <property type="entry name" value="DMSO/NO3_reduct_chaperone"/>
</dbReference>
<sequence>MEKRESGCGQERERERGRECEAAMALARRAYLYNLLHVVFGGAPSREGVAAMFGEQGRDVLEAVRDELGRDGFQQVARHQVGSSGRSAAACMDEACACVRKSAASVGDEAFIETLASDYAKLFQVPGASYVHPWESPYVGKESMVFQESTLDVRSFYHEAGFKLRAEKHFPDDHIAAMMDYLGRTSQRAYEAYADGRDGEVRQTLAVQGRFLDKHLLTWVDAFASAVIQKDGRAFYAAFAGALAAFARMDRAAAARLEEELAAQEG</sequence>
<proteinExistence type="predicted"/>
<evidence type="ECO:0000256" key="1">
    <source>
        <dbReference type="ARBA" id="ARBA00023186"/>
    </source>
</evidence>
<evidence type="ECO:0000313" key="2">
    <source>
        <dbReference type="EMBL" id="PNV64545.1"/>
    </source>
</evidence>
<dbReference type="EMBL" id="PPEL01000087">
    <property type="protein sequence ID" value="PNV64545.1"/>
    <property type="molecule type" value="Genomic_DNA"/>
</dbReference>
<dbReference type="AlphaFoldDB" id="A0A2K2U2K2"/>
<comment type="caution">
    <text evidence="2">The sequence shown here is derived from an EMBL/GenBank/DDBJ whole genome shotgun (WGS) entry which is preliminary data.</text>
</comment>
<dbReference type="PANTHER" id="PTHR34227">
    <property type="entry name" value="CHAPERONE PROTEIN YCDY"/>
    <property type="match status" value="1"/>
</dbReference>
<accession>A0A2K2U2K2</accession>
<keyword evidence="1" id="KW-0143">Chaperone</keyword>
<keyword evidence="3" id="KW-1185">Reference proteome</keyword>
<dbReference type="Gene3D" id="1.10.3480.10">
    <property type="entry name" value="TorD-like"/>
    <property type="match status" value="1"/>
</dbReference>
<dbReference type="Pfam" id="PF02613">
    <property type="entry name" value="Nitrate_red_del"/>
    <property type="match status" value="1"/>
</dbReference>
<gene>
    <name evidence="2" type="ORF">C2L80_11365</name>
</gene>
<evidence type="ECO:0008006" key="4">
    <source>
        <dbReference type="Google" id="ProtNLM"/>
    </source>
</evidence>
<dbReference type="PANTHER" id="PTHR34227:SF1">
    <property type="entry name" value="DIMETHYL SULFOXIDE REDUCTASE CHAPERONE-RELATED"/>
    <property type="match status" value="1"/>
</dbReference>
<dbReference type="RefSeq" id="WP_103263228.1">
    <property type="nucleotide sequence ID" value="NZ_PPEL01000087.1"/>
</dbReference>
<dbReference type="InterPro" id="IPR036411">
    <property type="entry name" value="TorD-like_sf"/>
</dbReference>
<dbReference type="SUPFAM" id="SSF89155">
    <property type="entry name" value="TorD-like"/>
    <property type="match status" value="1"/>
</dbReference>